<evidence type="ECO:0008006" key="3">
    <source>
        <dbReference type="Google" id="ProtNLM"/>
    </source>
</evidence>
<accession>A0A1F4NS81</accession>
<reference evidence="1 2" key="1">
    <citation type="journal article" date="2016" name="Nat. Commun.">
        <title>Thousands of microbial genomes shed light on interconnected biogeochemical processes in an aquifer system.</title>
        <authorList>
            <person name="Anantharaman K."/>
            <person name="Brown C.T."/>
            <person name="Hug L.A."/>
            <person name="Sharon I."/>
            <person name="Castelle C.J."/>
            <person name="Probst A.J."/>
            <person name="Thomas B.C."/>
            <person name="Singh A."/>
            <person name="Wilkins M.J."/>
            <person name="Karaoz U."/>
            <person name="Brodie E.L."/>
            <person name="Williams K.H."/>
            <person name="Hubbard S.S."/>
            <person name="Banfield J.F."/>
        </authorList>
    </citation>
    <scope>NUCLEOTIDE SEQUENCE [LARGE SCALE GENOMIC DNA]</scope>
</reference>
<protein>
    <recommendedName>
        <fullName evidence="3">Nudix hydrolase domain-containing protein</fullName>
    </recommendedName>
</protein>
<comment type="caution">
    <text evidence="1">The sequence shown here is derived from an EMBL/GenBank/DDBJ whole genome shotgun (WGS) entry which is preliminary data.</text>
</comment>
<gene>
    <name evidence="1" type="ORF">A2V68_00455</name>
</gene>
<dbReference type="Proteomes" id="UP000176651">
    <property type="component" value="Unassembled WGS sequence"/>
</dbReference>
<evidence type="ECO:0000313" key="2">
    <source>
        <dbReference type="Proteomes" id="UP000176651"/>
    </source>
</evidence>
<name>A0A1F4NS81_UNCK3</name>
<evidence type="ECO:0000313" key="1">
    <source>
        <dbReference type="EMBL" id="OGB74226.1"/>
    </source>
</evidence>
<sequence>MISLLEVGDKRGFIITPDRAGGITIENSFFDVRVGVRQSAQPGGGIETWVDLRSRPAAEVAPIRVNPDGEVEVVLMRKQYRADQVPFYKVPGGYILSENPDFDLRRKIAADTGILIKDTVIYLGSTAGHPEIVTPIGLFAAPTWEKVAPPREGIELVHMRLETALSFFDQHALGSTYGLPDVAGARLAGAPGSEPLFRIEGLEGIPGNQYQVNSTGFELLFRLERRLRSGELQLPIPGYSP</sequence>
<dbReference type="STRING" id="1798535.A2V68_00455"/>
<dbReference type="EMBL" id="META01000003">
    <property type="protein sequence ID" value="OGB74226.1"/>
    <property type="molecule type" value="Genomic_DNA"/>
</dbReference>
<organism evidence="1 2">
    <name type="scientific">candidate division Kazan bacterium RBG_13_50_9</name>
    <dbReference type="NCBI Taxonomy" id="1798535"/>
    <lineage>
        <taxon>Bacteria</taxon>
        <taxon>Bacteria division Kazan-3B-28</taxon>
    </lineage>
</organism>
<dbReference type="AlphaFoldDB" id="A0A1F4NS81"/>
<proteinExistence type="predicted"/>